<dbReference type="InterPro" id="IPR043504">
    <property type="entry name" value="Peptidase_S1_PA_chymotrypsin"/>
</dbReference>
<evidence type="ECO:0000256" key="4">
    <source>
        <dbReference type="ARBA" id="ARBA00023157"/>
    </source>
</evidence>
<feature type="chain" id="PRO_5039893283" description="Peptidase S1 domain-containing protein" evidence="6">
    <location>
        <begin position="18"/>
        <end position="339"/>
    </location>
</feature>
<name>A0A9J6CLT6_POLVA</name>
<dbReference type="OrthoDB" id="10059102at2759"/>
<dbReference type="CDD" id="cd00190">
    <property type="entry name" value="Tryp_SPc"/>
    <property type="match status" value="1"/>
</dbReference>
<dbReference type="Proteomes" id="UP001107558">
    <property type="component" value="Chromosome 1"/>
</dbReference>
<keyword evidence="1" id="KW-0645">Protease</keyword>
<evidence type="ECO:0000313" key="8">
    <source>
        <dbReference type="EMBL" id="KAG5683201.1"/>
    </source>
</evidence>
<dbReference type="InterPro" id="IPR001254">
    <property type="entry name" value="Trypsin_dom"/>
</dbReference>
<evidence type="ECO:0000259" key="7">
    <source>
        <dbReference type="PROSITE" id="PS50240"/>
    </source>
</evidence>
<dbReference type="SMART" id="SM00020">
    <property type="entry name" value="Tryp_SPc"/>
    <property type="match status" value="1"/>
</dbReference>
<keyword evidence="4" id="KW-1015">Disulfide bond</keyword>
<keyword evidence="9" id="KW-1185">Reference proteome</keyword>
<dbReference type="GO" id="GO:0004252">
    <property type="term" value="F:serine-type endopeptidase activity"/>
    <property type="evidence" value="ECO:0007669"/>
    <property type="project" value="InterPro"/>
</dbReference>
<dbReference type="GO" id="GO:0006508">
    <property type="term" value="P:proteolysis"/>
    <property type="evidence" value="ECO:0007669"/>
    <property type="project" value="UniProtKB-KW"/>
</dbReference>
<dbReference type="PANTHER" id="PTHR24276:SF94">
    <property type="entry name" value="AT20289P-RELATED"/>
    <property type="match status" value="1"/>
</dbReference>
<dbReference type="AlphaFoldDB" id="A0A9J6CLT6"/>
<evidence type="ECO:0000256" key="1">
    <source>
        <dbReference type="ARBA" id="ARBA00022670"/>
    </source>
</evidence>
<dbReference type="PANTHER" id="PTHR24276">
    <property type="entry name" value="POLYSERASE-RELATED"/>
    <property type="match status" value="1"/>
</dbReference>
<feature type="domain" description="Peptidase S1" evidence="7">
    <location>
        <begin position="101"/>
        <end position="336"/>
    </location>
</feature>
<dbReference type="Gene3D" id="2.40.10.10">
    <property type="entry name" value="Trypsin-like serine proteases"/>
    <property type="match status" value="1"/>
</dbReference>
<accession>A0A9J6CLT6</accession>
<comment type="caution">
    <text evidence="8">The sequence shown here is derived from an EMBL/GenBank/DDBJ whole genome shotgun (WGS) entry which is preliminary data.</text>
</comment>
<feature type="signal peptide" evidence="6">
    <location>
        <begin position="1"/>
        <end position="17"/>
    </location>
</feature>
<keyword evidence="3" id="KW-0720">Serine protease</keyword>
<keyword evidence="6" id="KW-0732">Signal</keyword>
<dbReference type="EMBL" id="JADBJN010000001">
    <property type="protein sequence ID" value="KAG5683201.1"/>
    <property type="molecule type" value="Genomic_DNA"/>
</dbReference>
<keyword evidence="2" id="KW-0378">Hydrolase</keyword>
<evidence type="ECO:0000256" key="3">
    <source>
        <dbReference type="ARBA" id="ARBA00022825"/>
    </source>
</evidence>
<protein>
    <recommendedName>
        <fullName evidence="7">Peptidase S1 domain-containing protein</fullName>
    </recommendedName>
</protein>
<dbReference type="InterPro" id="IPR050430">
    <property type="entry name" value="Peptidase_S1"/>
</dbReference>
<gene>
    <name evidence="8" type="ORF">PVAND_012497</name>
</gene>
<dbReference type="InterPro" id="IPR009003">
    <property type="entry name" value="Peptidase_S1_PA"/>
</dbReference>
<organism evidence="8 9">
    <name type="scientific">Polypedilum vanderplanki</name>
    <name type="common">Sleeping chironomid midge</name>
    <dbReference type="NCBI Taxonomy" id="319348"/>
    <lineage>
        <taxon>Eukaryota</taxon>
        <taxon>Metazoa</taxon>
        <taxon>Ecdysozoa</taxon>
        <taxon>Arthropoda</taxon>
        <taxon>Hexapoda</taxon>
        <taxon>Insecta</taxon>
        <taxon>Pterygota</taxon>
        <taxon>Neoptera</taxon>
        <taxon>Endopterygota</taxon>
        <taxon>Diptera</taxon>
        <taxon>Nematocera</taxon>
        <taxon>Chironomoidea</taxon>
        <taxon>Chironomidae</taxon>
        <taxon>Chironominae</taxon>
        <taxon>Polypedilum</taxon>
        <taxon>Polypedilum</taxon>
    </lineage>
</organism>
<reference evidence="8" key="1">
    <citation type="submission" date="2021-03" db="EMBL/GenBank/DDBJ databases">
        <title>Chromosome level genome of the anhydrobiotic midge Polypedilum vanderplanki.</title>
        <authorList>
            <person name="Yoshida Y."/>
            <person name="Kikawada T."/>
            <person name="Gusev O."/>
        </authorList>
    </citation>
    <scope>NUCLEOTIDE SEQUENCE</scope>
    <source>
        <strain evidence="8">NIAS01</strain>
        <tissue evidence="8">Whole body or cell culture</tissue>
    </source>
</reference>
<evidence type="ECO:0000256" key="5">
    <source>
        <dbReference type="ARBA" id="ARBA00024195"/>
    </source>
</evidence>
<dbReference type="PROSITE" id="PS50240">
    <property type="entry name" value="TRYPSIN_DOM"/>
    <property type="match status" value="1"/>
</dbReference>
<evidence type="ECO:0000313" key="9">
    <source>
        <dbReference type="Proteomes" id="UP001107558"/>
    </source>
</evidence>
<sequence length="339" mass="38631">MMKIILVFMLCVKIFHCSVINLHCITKTGHEGTCKSITDCEAFNQNLNEDDINDMSPCDFDGSIGIYCCPNFVHPLLPQLTKSCNKTLRIKDQMKPHFADFNENSKISSINELPFMVQVMLLEKGFVGSGVLINEKFVLTSAHAVYFRKSMPICRFGKTTRDDLDRLIGIDINVMQVIPHELYIPRELYFDIALLLLERNIKFSDNVFPICLYNSEIKLNNNQKFMLSGWKSNGRKVNELMKGKVEEITKSKCQHSYENESYIKMLPDGITDNLFCGKFGSCMNTPDSDGSLFININDTFFVYGFASTINTNCNSQSPGIYSRISDMINWIENIVTETP</sequence>
<comment type="similarity">
    <text evidence="5">Belongs to the peptidase S1 family. CLIP subfamily.</text>
</comment>
<proteinExistence type="inferred from homology"/>
<evidence type="ECO:0000256" key="6">
    <source>
        <dbReference type="SAM" id="SignalP"/>
    </source>
</evidence>
<dbReference type="Pfam" id="PF00089">
    <property type="entry name" value="Trypsin"/>
    <property type="match status" value="1"/>
</dbReference>
<evidence type="ECO:0000256" key="2">
    <source>
        <dbReference type="ARBA" id="ARBA00022801"/>
    </source>
</evidence>
<dbReference type="SUPFAM" id="SSF50494">
    <property type="entry name" value="Trypsin-like serine proteases"/>
    <property type="match status" value="1"/>
</dbReference>